<protein>
    <submittedName>
        <fullName evidence="2">DUF4252 domain-containing protein</fullName>
    </submittedName>
</protein>
<evidence type="ECO:0000313" key="2">
    <source>
        <dbReference type="EMBL" id="MFD2551024.1"/>
    </source>
</evidence>
<comment type="caution">
    <text evidence="2">The sequence shown here is derived from an EMBL/GenBank/DDBJ whole genome shotgun (WGS) entry which is preliminary data.</text>
</comment>
<accession>A0ABW5KQH6</accession>
<organism evidence="2 3">
    <name type="scientific">Bizionia sediminis</name>
    <dbReference type="NCBI Taxonomy" id="1737064"/>
    <lineage>
        <taxon>Bacteria</taxon>
        <taxon>Pseudomonadati</taxon>
        <taxon>Bacteroidota</taxon>
        <taxon>Flavobacteriia</taxon>
        <taxon>Flavobacteriales</taxon>
        <taxon>Flavobacteriaceae</taxon>
        <taxon>Bizionia</taxon>
    </lineage>
</organism>
<evidence type="ECO:0000256" key="1">
    <source>
        <dbReference type="SAM" id="SignalP"/>
    </source>
</evidence>
<feature type="chain" id="PRO_5045300832" evidence="1">
    <location>
        <begin position="22"/>
        <end position="188"/>
    </location>
</feature>
<name>A0ABW5KQH6_9FLAO</name>
<proteinExistence type="predicted"/>
<keyword evidence="1" id="KW-0732">Signal</keyword>
<keyword evidence="3" id="KW-1185">Reference proteome</keyword>
<dbReference type="InterPro" id="IPR025348">
    <property type="entry name" value="DUF4252"/>
</dbReference>
<dbReference type="RefSeq" id="WP_376892043.1">
    <property type="nucleotide sequence ID" value="NZ_JBHULS010000001.1"/>
</dbReference>
<reference evidence="3" key="1">
    <citation type="journal article" date="2019" name="Int. J. Syst. Evol. Microbiol.">
        <title>The Global Catalogue of Microorganisms (GCM) 10K type strain sequencing project: providing services to taxonomists for standard genome sequencing and annotation.</title>
        <authorList>
            <consortium name="The Broad Institute Genomics Platform"/>
            <consortium name="The Broad Institute Genome Sequencing Center for Infectious Disease"/>
            <person name="Wu L."/>
            <person name="Ma J."/>
        </authorList>
    </citation>
    <scope>NUCLEOTIDE SEQUENCE [LARGE SCALE GENOMIC DNA]</scope>
    <source>
        <strain evidence="3">KCTC 42587</strain>
    </source>
</reference>
<gene>
    <name evidence="2" type="ORF">ACFSQP_04265</name>
</gene>
<dbReference type="EMBL" id="JBHULS010000001">
    <property type="protein sequence ID" value="MFD2551024.1"/>
    <property type="molecule type" value="Genomic_DNA"/>
</dbReference>
<evidence type="ECO:0000313" key="3">
    <source>
        <dbReference type="Proteomes" id="UP001597472"/>
    </source>
</evidence>
<dbReference type="Pfam" id="PF14060">
    <property type="entry name" value="DUF4252"/>
    <property type="match status" value="1"/>
</dbReference>
<sequence length="188" mass="21208">MKKQRILILAVLLLVPFFNQAQDIFSKYSESPEVTYVSIKPKMFQMLAKIDINTDDPEAQEYLDMVNSITSFKVISTGNKTISADVAKWVQSKKSSLEELMEVKDDGVNMIFYVKEGKDSNHVSEFLMFVDGLSAVTENMEISTNGKKRSFETVVVSLTGDINLNQISKLTRKMNIPGGEHLDKNTKK</sequence>
<feature type="signal peptide" evidence="1">
    <location>
        <begin position="1"/>
        <end position="21"/>
    </location>
</feature>
<dbReference type="Proteomes" id="UP001597472">
    <property type="component" value="Unassembled WGS sequence"/>
</dbReference>